<dbReference type="AlphaFoldDB" id="A0A1V8SKL1"/>
<evidence type="ECO:0000256" key="1">
    <source>
        <dbReference type="SAM" id="MobiDB-lite"/>
    </source>
</evidence>
<evidence type="ECO:0000313" key="3">
    <source>
        <dbReference type="Proteomes" id="UP000192596"/>
    </source>
</evidence>
<gene>
    <name evidence="2" type="ORF">B0A48_14761</name>
</gene>
<name>A0A1V8SKL1_9PEZI</name>
<evidence type="ECO:0000313" key="2">
    <source>
        <dbReference type="EMBL" id="OQN99619.1"/>
    </source>
</evidence>
<dbReference type="InParanoid" id="A0A1V8SKL1"/>
<feature type="compositionally biased region" description="Basic and acidic residues" evidence="1">
    <location>
        <begin position="227"/>
        <end position="243"/>
    </location>
</feature>
<organism evidence="2 3">
    <name type="scientific">Cryoendolithus antarcticus</name>
    <dbReference type="NCBI Taxonomy" id="1507870"/>
    <lineage>
        <taxon>Eukaryota</taxon>
        <taxon>Fungi</taxon>
        <taxon>Dikarya</taxon>
        <taxon>Ascomycota</taxon>
        <taxon>Pezizomycotina</taxon>
        <taxon>Dothideomycetes</taxon>
        <taxon>Dothideomycetidae</taxon>
        <taxon>Cladosporiales</taxon>
        <taxon>Cladosporiaceae</taxon>
        <taxon>Cryoendolithus</taxon>
    </lineage>
</organism>
<feature type="region of interest" description="Disordered" evidence="1">
    <location>
        <begin position="203"/>
        <end position="279"/>
    </location>
</feature>
<protein>
    <submittedName>
        <fullName evidence="2">Uncharacterized protein</fullName>
    </submittedName>
</protein>
<keyword evidence="3" id="KW-1185">Reference proteome</keyword>
<proteinExistence type="predicted"/>
<comment type="caution">
    <text evidence="2">The sequence shown here is derived from an EMBL/GenBank/DDBJ whole genome shotgun (WGS) entry which is preliminary data.</text>
</comment>
<dbReference type="Proteomes" id="UP000192596">
    <property type="component" value="Unassembled WGS sequence"/>
</dbReference>
<dbReference type="EMBL" id="NAJO01000039">
    <property type="protein sequence ID" value="OQN99619.1"/>
    <property type="molecule type" value="Genomic_DNA"/>
</dbReference>
<accession>A0A1V8SKL1</accession>
<sequence length="362" mass="39846">MATATLGHLSEDIEEDADDAMIELRAVSNGKIRRCWRFVPIDRYEPLHSANGVTCKFHYTTISPKQLDALKPEAWAFTKETCSRTRTRQRGLASTETRQYETHGVGVHTEEALENLDYEVDQPLRRSGRTHKVISGTYVEQCHRNPDAWLLREGRRASRRDLERKGGSVVADISRVTDAEGMADAMNVAEGGVVAMPARKVDAADTTAAEFTPTGQKRKRSISAPAEGKDVAAKPEDVGEKTKLKSPSPELEKPGTEGLPFEIIDSPPASPPPPALSRYSTTDTRTAVAILAPLPARAASMTSTASARPALPTPDWTPAPVASTANVDDDTDHATSVWRDRMEIMLMRKELEYHQKHGKRLE</sequence>
<reference evidence="3" key="1">
    <citation type="submission" date="2017-03" db="EMBL/GenBank/DDBJ databases">
        <title>Genomes of endolithic fungi from Antarctica.</title>
        <authorList>
            <person name="Coleine C."/>
            <person name="Masonjones S."/>
            <person name="Stajich J.E."/>
        </authorList>
    </citation>
    <scope>NUCLEOTIDE SEQUENCE [LARGE SCALE GENOMIC DNA]</scope>
    <source>
        <strain evidence="3">CCFEE 5527</strain>
    </source>
</reference>